<reference evidence="1" key="2">
    <citation type="submission" date="2017-10" db="EMBL/GenBank/DDBJ databases">
        <title>Ladona fulva Genome sequencing and assembly.</title>
        <authorList>
            <person name="Murali S."/>
            <person name="Richards S."/>
            <person name="Bandaranaike D."/>
            <person name="Bellair M."/>
            <person name="Blankenburg K."/>
            <person name="Chao H."/>
            <person name="Dinh H."/>
            <person name="Doddapaneni H."/>
            <person name="Dugan-Rocha S."/>
            <person name="Elkadiri S."/>
            <person name="Gnanaolivu R."/>
            <person name="Hernandez B."/>
            <person name="Skinner E."/>
            <person name="Javaid M."/>
            <person name="Lee S."/>
            <person name="Li M."/>
            <person name="Ming W."/>
            <person name="Munidasa M."/>
            <person name="Muniz J."/>
            <person name="Nguyen L."/>
            <person name="Hughes D."/>
            <person name="Osuji N."/>
            <person name="Pu L.-L."/>
            <person name="Puazo M."/>
            <person name="Qu C."/>
            <person name="Quiroz J."/>
            <person name="Raj R."/>
            <person name="Weissenberger G."/>
            <person name="Xin Y."/>
            <person name="Zou X."/>
            <person name="Han Y."/>
            <person name="Worley K."/>
            <person name="Muzny D."/>
            <person name="Gibbs R."/>
        </authorList>
    </citation>
    <scope>NUCLEOTIDE SEQUENCE</scope>
    <source>
        <strain evidence="1">Sampled in the wild</strain>
    </source>
</reference>
<evidence type="ECO:0000313" key="2">
    <source>
        <dbReference type="Proteomes" id="UP000792457"/>
    </source>
</evidence>
<comment type="caution">
    <text evidence="1">The sequence shown here is derived from an EMBL/GenBank/DDBJ whole genome shotgun (WGS) entry which is preliminary data.</text>
</comment>
<protein>
    <submittedName>
        <fullName evidence="1">Uncharacterized protein</fullName>
    </submittedName>
</protein>
<reference evidence="1" key="1">
    <citation type="submission" date="2013-04" db="EMBL/GenBank/DDBJ databases">
        <authorList>
            <person name="Qu J."/>
            <person name="Murali S.C."/>
            <person name="Bandaranaike D."/>
            <person name="Bellair M."/>
            <person name="Blankenburg K."/>
            <person name="Chao H."/>
            <person name="Dinh H."/>
            <person name="Doddapaneni H."/>
            <person name="Downs B."/>
            <person name="Dugan-Rocha S."/>
            <person name="Elkadiri S."/>
            <person name="Gnanaolivu R.D."/>
            <person name="Hernandez B."/>
            <person name="Javaid M."/>
            <person name="Jayaseelan J.C."/>
            <person name="Lee S."/>
            <person name="Li M."/>
            <person name="Ming W."/>
            <person name="Munidasa M."/>
            <person name="Muniz J."/>
            <person name="Nguyen L."/>
            <person name="Ongeri F."/>
            <person name="Osuji N."/>
            <person name="Pu L.-L."/>
            <person name="Puazo M."/>
            <person name="Qu C."/>
            <person name="Quiroz J."/>
            <person name="Raj R."/>
            <person name="Weissenberger G."/>
            <person name="Xin Y."/>
            <person name="Zou X."/>
            <person name="Han Y."/>
            <person name="Richards S."/>
            <person name="Worley K."/>
            <person name="Muzny D."/>
            <person name="Gibbs R."/>
        </authorList>
    </citation>
    <scope>NUCLEOTIDE SEQUENCE</scope>
    <source>
        <strain evidence="1">Sampled in the wild</strain>
    </source>
</reference>
<organism evidence="1 2">
    <name type="scientific">Ladona fulva</name>
    <name type="common">Scarce chaser dragonfly</name>
    <name type="synonym">Libellula fulva</name>
    <dbReference type="NCBI Taxonomy" id="123851"/>
    <lineage>
        <taxon>Eukaryota</taxon>
        <taxon>Metazoa</taxon>
        <taxon>Ecdysozoa</taxon>
        <taxon>Arthropoda</taxon>
        <taxon>Hexapoda</taxon>
        <taxon>Insecta</taxon>
        <taxon>Pterygota</taxon>
        <taxon>Palaeoptera</taxon>
        <taxon>Odonata</taxon>
        <taxon>Epiprocta</taxon>
        <taxon>Anisoptera</taxon>
        <taxon>Libelluloidea</taxon>
        <taxon>Libellulidae</taxon>
        <taxon>Ladona</taxon>
    </lineage>
</organism>
<evidence type="ECO:0000313" key="1">
    <source>
        <dbReference type="EMBL" id="KAG8230513.1"/>
    </source>
</evidence>
<gene>
    <name evidence="1" type="ORF">J437_LFUL010033</name>
</gene>
<sequence>MSSENGYTERRLRRSQYSEHLLEKSATARQASQFDSLSTPKVTTTLLNPDWTIINLLEENVSEAAKSMLSKRLNFAPAPSIIPYQDCIRAIKPAIRSLLQESAEDIHSKIALALKKVTPPEPNLSRDEKAALKEL</sequence>
<dbReference type="Proteomes" id="UP000792457">
    <property type="component" value="Unassembled WGS sequence"/>
</dbReference>
<name>A0A8K0K9W2_LADFU</name>
<proteinExistence type="predicted"/>
<dbReference type="AlphaFoldDB" id="A0A8K0K9W2"/>
<dbReference type="OrthoDB" id="6782675at2759"/>
<dbReference type="EMBL" id="KZ308492">
    <property type="protein sequence ID" value="KAG8230513.1"/>
    <property type="molecule type" value="Genomic_DNA"/>
</dbReference>
<keyword evidence="2" id="KW-1185">Reference proteome</keyword>
<accession>A0A8K0K9W2</accession>